<evidence type="ECO:0000256" key="5">
    <source>
        <dbReference type="ARBA" id="ARBA00022989"/>
    </source>
</evidence>
<protein>
    <submittedName>
        <fullName evidence="8">DUF350 domain-containing protein</fullName>
    </submittedName>
</protein>
<evidence type="ECO:0000256" key="4">
    <source>
        <dbReference type="ARBA" id="ARBA00022692"/>
    </source>
</evidence>
<keyword evidence="5 7" id="KW-1133">Transmembrane helix</keyword>
<dbReference type="Pfam" id="PF03994">
    <property type="entry name" value="DUF350"/>
    <property type="match status" value="1"/>
</dbReference>
<feature type="transmembrane region" description="Helical" evidence="7">
    <location>
        <begin position="48"/>
        <end position="69"/>
    </location>
</feature>
<evidence type="ECO:0000256" key="7">
    <source>
        <dbReference type="SAM" id="Phobius"/>
    </source>
</evidence>
<accession>A0ABV0BLX9</accession>
<evidence type="ECO:0000313" key="9">
    <source>
        <dbReference type="Proteomes" id="UP001418637"/>
    </source>
</evidence>
<dbReference type="RefSeq" id="WP_346336842.1">
    <property type="nucleotide sequence ID" value="NZ_JBBYXI010000002.1"/>
</dbReference>
<dbReference type="PANTHER" id="PTHR40043:SF1">
    <property type="entry name" value="UPF0719 INNER MEMBRANE PROTEIN YJFL"/>
    <property type="match status" value="1"/>
</dbReference>
<dbReference type="PANTHER" id="PTHR40043">
    <property type="entry name" value="UPF0719 INNER MEMBRANE PROTEIN YJFL"/>
    <property type="match status" value="1"/>
</dbReference>
<feature type="transmembrane region" description="Helical" evidence="7">
    <location>
        <begin position="81"/>
        <end position="102"/>
    </location>
</feature>
<comment type="subcellular location">
    <subcellularLocation>
        <location evidence="1">Cell membrane</location>
        <topology evidence="1">Multi-pass membrane protein</topology>
    </subcellularLocation>
</comment>
<comment type="similarity">
    <text evidence="2">Belongs to the UPF0719 family.</text>
</comment>
<feature type="transmembrane region" description="Helical" evidence="7">
    <location>
        <begin position="114"/>
        <end position="137"/>
    </location>
</feature>
<reference evidence="8 9" key="1">
    <citation type="submission" date="2024-04" db="EMBL/GenBank/DDBJ databases">
        <title>A novel species isolated from cricket.</title>
        <authorList>
            <person name="Wang H.-C."/>
        </authorList>
    </citation>
    <scope>NUCLEOTIDE SEQUENCE [LARGE SCALE GENOMIC DNA]</scope>
    <source>
        <strain evidence="8 9">WL0021</strain>
    </source>
</reference>
<proteinExistence type="inferred from homology"/>
<sequence length="140" mass="14793">MGSDISLWFDALLNFCALFGIALVLSAVYLVIYVLLTAHNEIKLIRRNNISASVALSLSLVGFSMPLASSFVHSSTILECVAWGLVALVVQIVVYWIVRLIIPNLSQRIAANELAAALFLGAASVAAGLVNASAMAISTS</sequence>
<organism evidence="8 9">
    <name type="scientific">Hohaiivirga grylli</name>
    <dbReference type="NCBI Taxonomy" id="3133970"/>
    <lineage>
        <taxon>Bacteria</taxon>
        <taxon>Pseudomonadati</taxon>
        <taxon>Pseudomonadota</taxon>
        <taxon>Alphaproteobacteria</taxon>
        <taxon>Hyphomicrobiales</taxon>
        <taxon>Methylobacteriaceae</taxon>
        <taxon>Hohaiivirga</taxon>
    </lineage>
</organism>
<feature type="transmembrane region" description="Helical" evidence="7">
    <location>
        <begin position="12"/>
        <end position="36"/>
    </location>
</feature>
<dbReference type="EMBL" id="JBBYXI010000002">
    <property type="protein sequence ID" value="MEN3930817.1"/>
    <property type="molecule type" value="Genomic_DNA"/>
</dbReference>
<keyword evidence="6 7" id="KW-0472">Membrane</keyword>
<keyword evidence="9" id="KW-1185">Reference proteome</keyword>
<keyword evidence="3" id="KW-1003">Cell membrane</keyword>
<evidence type="ECO:0000256" key="2">
    <source>
        <dbReference type="ARBA" id="ARBA00005779"/>
    </source>
</evidence>
<dbReference type="Proteomes" id="UP001418637">
    <property type="component" value="Unassembled WGS sequence"/>
</dbReference>
<gene>
    <name evidence="8" type="ORF">WJT86_07060</name>
</gene>
<evidence type="ECO:0000256" key="3">
    <source>
        <dbReference type="ARBA" id="ARBA00022475"/>
    </source>
</evidence>
<dbReference type="InterPro" id="IPR007140">
    <property type="entry name" value="DUF350"/>
</dbReference>
<evidence type="ECO:0000256" key="1">
    <source>
        <dbReference type="ARBA" id="ARBA00004651"/>
    </source>
</evidence>
<comment type="caution">
    <text evidence="8">The sequence shown here is derived from an EMBL/GenBank/DDBJ whole genome shotgun (WGS) entry which is preliminary data.</text>
</comment>
<evidence type="ECO:0000313" key="8">
    <source>
        <dbReference type="EMBL" id="MEN3930817.1"/>
    </source>
</evidence>
<evidence type="ECO:0000256" key="6">
    <source>
        <dbReference type="ARBA" id="ARBA00023136"/>
    </source>
</evidence>
<name>A0ABV0BLX9_9HYPH</name>
<keyword evidence="4 7" id="KW-0812">Transmembrane</keyword>